<dbReference type="PANTHER" id="PTHR32322">
    <property type="entry name" value="INNER MEMBRANE TRANSPORTER"/>
    <property type="match status" value="1"/>
</dbReference>
<feature type="transmembrane region" description="Helical" evidence="7">
    <location>
        <begin position="268"/>
        <end position="290"/>
    </location>
</feature>
<feature type="domain" description="EamA" evidence="8">
    <location>
        <begin position="173"/>
        <end position="312"/>
    </location>
</feature>
<dbReference type="InterPro" id="IPR050638">
    <property type="entry name" value="AA-Vitamin_Transporters"/>
</dbReference>
<evidence type="ECO:0000313" key="9">
    <source>
        <dbReference type="EMBL" id="TCL43054.1"/>
    </source>
</evidence>
<accession>A0A9X8Y811</accession>
<dbReference type="EMBL" id="SLUK01000007">
    <property type="protein sequence ID" value="TCL43054.1"/>
    <property type="molecule type" value="Genomic_DNA"/>
</dbReference>
<dbReference type="PANTHER" id="PTHR32322:SF18">
    <property type="entry name" value="S-ADENOSYLMETHIONINE_S-ADENOSYLHOMOCYSTEINE TRANSPORTER"/>
    <property type="match status" value="1"/>
</dbReference>
<evidence type="ECO:0000313" key="10">
    <source>
        <dbReference type="Proteomes" id="UP000294682"/>
    </source>
</evidence>
<gene>
    <name evidence="9" type="ORF">EDD78_107157</name>
</gene>
<reference evidence="9 10" key="1">
    <citation type="submission" date="2019-03" db="EMBL/GenBank/DDBJ databases">
        <title>Genomic Encyclopedia of Type Strains, Phase IV (KMG-IV): sequencing the most valuable type-strain genomes for metagenomic binning, comparative biology and taxonomic classification.</title>
        <authorList>
            <person name="Goeker M."/>
        </authorList>
    </citation>
    <scope>NUCLEOTIDE SEQUENCE [LARGE SCALE GENOMIC DNA]</scope>
    <source>
        <strain evidence="9 10">DSM 100433</strain>
    </source>
</reference>
<evidence type="ECO:0000256" key="4">
    <source>
        <dbReference type="ARBA" id="ARBA00022692"/>
    </source>
</evidence>
<feature type="domain" description="EamA" evidence="8">
    <location>
        <begin position="34"/>
        <end position="161"/>
    </location>
</feature>
<evidence type="ECO:0000256" key="7">
    <source>
        <dbReference type="SAM" id="Phobius"/>
    </source>
</evidence>
<keyword evidence="3" id="KW-1003">Cell membrane</keyword>
<feature type="transmembrane region" description="Helical" evidence="7">
    <location>
        <begin position="59"/>
        <end position="78"/>
    </location>
</feature>
<feature type="transmembrane region" description="Helical" evidence="7">
    <location>
        <begin position="90"/>
        <end position="106"/>
    </location>
</feature>
<comment type="similarity">
    <text evidence="2">Belongs to the EamA transporter family.</text>
</comment>
<keyword evidence="10" id="KW-1185">Reference proteome</keyword>
<dbReference type="InterPro" id="IPR037185">
    <property type="entry name" value="EmrE-like"/>
</dbReference>
<dbReference type="InterPro" id="IPR000620">
    <property type="entry name" value="EamA_dom"/>
</dbReference>
<dbReference type="SUPFAM" id="SSF103481">
    <property type="entry name" value="Multidrug resistance efflux transporter EmrE"/>
    <property type="match status" value="2"/>
</dbReference>
<dbReference type="GO" id="GO:0005886">
    <property type="term" value="C:plasma membrane"/>
    <property type="evidence" value="ECO:0007669"/>
    <property type="project" value="UniProtKB-SubCell"/>
</dbReference>
<dbReference type="Pfam" id="PF00892">
    <property type="entry name" value="EamA"/>
    <property type="match status" value="2"/>
</dbReference>
<evidence type="ECO:0000256" key="5">
    <source>
        <dbReference type="ARBA" id="ARBA00022989"/>
    </source>
</evidence>
<evidence type="ECO:0000259" key="8">
    <source>
        <dbReference type="Pfam" id="PF00892"/>
    </source>
</evidence>
<feature type="transmembrane region" description="Helical" evidence="7">
    <location>
        <begin position="296"/>
        <end position="313"/>
    </location>
</feature>
<keyword evidence="5 7" id="KW-1133">Transmembrane helix</keyword>
<comment type="subcellular location">
    <subcellularLocation>
        <location evidence="1">Cell membrane</location>
        <topology evidence="1">Multi-pass membrane protein</topology>
    </subcellularLocation>
</comment>
<sequence>MEKVDTAAIAAPVGRNAFGPAASKLRNLPPFIPACAGNVLWGFSFLFTRMALQAASPEILLSVRFVTAFLFMNLLILLGKGRVSLRGKNLKPLIVLGLLEPVYFFFESYGILYTNATLAGVILAATPVVSIVLAAVFLKEYPLRRQVLFCLFPVAGVIVITVCGSSMGIASALGLVLLFCTCLISAASKTLNRRVSRDYSPFERTYMGLLAGSVVFTLSAFRSVGGDFGKYFDLALQPRVLGPALVLGVFCSIVAGIMVNYATGKMPVVKLTTFGAISTVCSTFAGVLFLGEPLSAALFAGSFLIVVGIWQVTRI</sequence>
<proteinExistence type="inferred from homology"/>
<evidence type="ECO:0000256" key="1">
    <source>
        <dbReference type="ARBA" id="ARBA00004651"/>
    </source>
</evidence>
<protein>
    <submittedName>
        <fullName evidence="9">EamA-like transporter family protein</fullName>
    </submittedName>
</protein>
<dbReference type="Proteomes" id="UP000294682">
    <property type="component" value="Unassembled WGS sequence"/>
</dbReference>
<comment type="caution">
    <text evidence="9">The sequence shown here is derived from an EMBL/GenBank/DDBJ whole genome shotgun (WGS) entry which is preliminary data.</text>
</comment>
<feature type="transmembrane region" description="Helical" evidence="7">
    <location>
        <begin position="173"/>
        <end position="192"/>
    </location>
</feature>
<feature type="transmembrane region" description="Helical" evidence="7">
    <location>
        <begin position="241"/>
        <end position="261"/>
    </location>
</feature>
<evidence type="ECO:0000256" key="2">
    <source>
        <dbReference type="ARBA" id="ARBA00007362"/>
    </source>
</evidence>
<organism evidence="9 10">
    <name type="scientific">Harryflintia acetispora</name>
    <dbReference type="NCBI Taxonomy" id="1849041"/>
    <lineage>
        <taxon>Bacteria</taxon>
        <taxon>Bacillati</taxon>
        <taxon>Bacillota</taxon>
        <taxon>Clostridia</taxon>
        <taxon>Eubacteriales</taxon>
        <taxon>Oscillospiraceae</taxon>
        <taxon>Harryflintia</taxon>
    </lineage>
</organism>
<name>A0A9X8Y811_9FIRM</name>
<keyword evidence="6 7" id="KW-0472">Membrane</keyword>
<dbReference type="RefSeq" id="WP_165873175.1">
    <property type="nucleotide sequence ID" value="NZ_SLUK01000007.1"/>
</dbReference>
<feature type="transmembrane region" description="Helical" evidence="7">
    <location>
        <begin position="147"/>
        <end position="167"/>
    </location>
</feature>
<feature type="transmembrane region" description="Helical" evidence="7">
    <location>
        <begin position="204"/>
        <end position="221"/>
    </location>
</feature>
<keyword evidence="4 7" id="KW-0812">Transmembrane</keyword>
<evidence type="ECO:0000256" key="3">
    <source>
        <dbReference type="ARBA" id="ARBA00022475"/>
    </source>
</evidence>
<evidence type="ECO:0000256" key="6">
    <source>
        <dbReference type="ARBA" id="ARBA00023136"/>
    </source>
</evidence>
<dbReference type="AlphaFoldDB" id="A0A9X8Y811"/>
<feature type="transmembrane region" description="Helical" evidence="7">
    <location>
        <begin position="28"/>
        <end position="47"/>
    </location>
</feature>
<feature type="transmembrane region" description="Helical" evidence="7">
    <location>
        <begin position="118"/>
        <end position="138"/>
    </location>
</feature>